<feature type="coiled-coil region" evidence="1">
    <location>
        <begin position="1007"/>
        <end position="1041"/>
    </location>
</feature>
<reference evidence="3 4" key="1">
    <citation type="journal article" date="2005" name="Science">
        <title>The genome sequence of Trypanosoma cruzi, etiologic agent of Chagas disease.</title>
        <authorList>
            <person name="El-Sayed N.M."/>
            <person name="Myler P.J."/>
            <person name="Bartholomeu D.C."/>
            <person name="Nilsson D."/>
            <person name="Aggarwal G."/>
            <person name="Tran A.N."/>
            <person name="Ghedin E."/>
            <person name="Worthey E.A."/>
            <person name="Delcher A.L."/>
            <person name="Blandin G."/>
            <person name="Westenberger S.J."/>
            <person name="Caler E."/>
            <person name="Cerqueira G.C."/>
            <person name="Branche C."/>
            <person name="Haas B."/>
            <person name="Anupama A."/>
            <person name="Arner E."/>
            <person name="Aslund L."/>
            <person name="Attipoe P."/>
            <person name="Bontempi E."/>
            <person name="Bringaud F."/>
            <person name="Burton P."/>
            <person name="Cadag E."/>
            <person name="Campbell D.A."/>
            <person name="Carrington M."/>
            <person name="Crabtree J."/>
            <person name="Darban H."/>
            <person name="da Silveira J.F."/>
            <person name="de Jong P."/>
            <person name="Edwards K."/>
            <person name="Englund P.T."/>
            <person name="Fazelina G."/>
            <person name="Feldblyum T."/>
            <person name="Ferella M."/>
            <person name="Frasch A.C."/>
            <person name="Gull K."/>
            <person name="Horn D."/>
            <person name="Hou L."/>
            <person name="Huang Y."/>
            <person name="Kindlund E."/>
            <person name="Klingbeil M."/>
            <person name="Kluge S."/>
            <person name="Koo H."/>
            <person name="Lacerda D."/>
            <person name="Levin M.J."/>
            <person name="Lorenzi H."/>
            <person name="Louie T."/>
            <person name="Machado C.R."/>
            <person name="McCulloch R."/>
            <person name="McKenna A."/>
            <person name="Mizuno Y."/>
            <person name="Mottram J.C."/>
            <person name="Nelson S."/>
            <person name="Ochaya S."/>
            <person name="Osoegawa K."/>
            <person name="Pai G."/>
            <person name="Parsons M."/>
            <person name="Pentony M."/>
            <person name="Pettersson U."/>
            <person name="Pop M."/>
            <person name="Ramirez J.L."/>
            <person name="Rinta J."/>
            <person name="Robertson L."/>
            <person name="Salzberg S.L."/>
            <person name="Sanchez D.O."/>
            <person name="Seyler A."/>
            <person name="Sharma R."/>
            <person name="Shetty J."/>
            <person name="Simpson A.J."/>
            <person name="Sisk E."/>
            <person name="Tammi M.T."/>
            <person name="Tarleton R."/>
            <person name="Teixeira S."/>
            <person name="Van Aken S."/>
            <person name="Vogt C."/>
            <person name="Ward P.N."/>
            <person name="Wickstead B."/>
            <person name="Wortman J."/>
            <person name="White O."/>
            <person name="Fraser C.M."/>
            <person name="Stuart K.D."/>
            <person name="Andersson B."/>
        </authorList>
    </citation>
    <scope>NUCLEOTIDE SEQUENCE [LARGE SCALE GENOMIC DNA]</scope>
    <source>
        <strain evidence="3 4">CL Brener</strain>
    </source>
</reference>
<dbReference type="Proteomes" id="UP000002296">
    <property type="component" value="Unassembled WGS sequence"/>
</dbReference>
<dbReference type="RefSeq" id="XP_821359.1">
    <property type="nucleotide sequence ID" value="XM_816266.1"/>
</dbReference>
<evidence type="ECO:0000256" key="2">
    <source>
        <dbReference type="SAM" id="MobiDB-lite"/>
    </source>
</evidence>
<evidence type="ECO:0000313" key="3">
    <source>
        <dbReference type="EMBL" id="EAN99508.1"/>
    </source>
</evidence>
<dbReference type="AlphaFoldDB" id="Q4E3Z3"/>
<feature type="compositionally biased region" description="Acidic residues" evidence="2">
    <location>
        <begin position="317"/>
        <end position="335"/>
    </location>
</feature>
<feature type="compositionally biased region" description="Basic residues" evidence="2">
    <location>
        <begin position="166"/>
        <end position="177"/>
    </location>
</feature>
<organism evidence="3 4">
    <name type="scientific">Trypanosoma cruzi (strain CL Brener)</name>
    <dbReference type="NCBI Taxonomy" id="353153"/>
    <lineage>
        <taxon>Eukaryota</taxon>
        <taxon>Discoba</taxon>
        <taxon>Euglenozoa</taxon>
        <taxon>Kinetoplastea</taxon>
        <taxon>Metakinetoplastina</taxon>
        <taxon>Trypanosomatida</taxon>
        <taxon>Trypanosomatidae</taxon>
        <taxon>Trypanosoma</taxon>
        <taxon>Schizotrypanum</taxon>
    </lineage>
</organism>
<dbReference type="GeneID" id="3554234"/>
<gene>
    <name evidence="3" type="ORF">Tc00.1047053511127.290</name>
</gene>
<feature type="compositionally biased region" description="Low complexity" evidence="2">
    <location>
        <begin position="134"/>
        <end position="160"/>
    </location>
</feature>
<keyword evidence="1" id="KW-0175">Coiled coil</keyword>
<dbReference type="SMR" id="Q4E3Z3"/>
<dbReference type="InParanoid" id="Q4E3Z3"/>
<evidence type="ECO:0000313" key="4">
    <source>
        <dbReference type="Proteomes" id="UP000002296"/>
    </source>
</evidence>
<proteinExistence type="predicted"/>
<feature type="compositionally biased region" description="Low complexity" evidence="2">
    <location>
        <begin position="1307"/>
        <end position="1318"/>
    </location>
</feature>
<protein>
    <submittedName>
        <fullName evidence="3">Uncharacterized protein</fullName>
    </submittedName>
</protein>
<evidence type="ECO:0000256" key="1">
    <source>
        <dbReference type="SAM" id="Coils"/>
    </source>
</evidence>
<dbReference type="eggNOG" id="ENOG502S1ID">
    <property type="taxonomic scope" value="Eukaryota"/>
</dbReference>
<dbReference type="KEGG" id="tcr:511127.290"/>
<feature type="compositionally biased region" description="Low complexity" evidence="2">
    <location>
        <begin position="501"/>
        <end position="531"/>
    </location>
</feature>
<sequence length="1328" mass="142560">MCVCVFVCVWASGLVVVVPSNTDDILFVLLLVFFSLPRVGVCVGCCAHESSVEKVVQGQRSHFSCCCGCMADRAVVIFLFAQEKLLFRYPICNPFTLDVNSQNTTVPGTHTKTHGKSSAVAVDTTTNKTITATAASHAKTTKTEASQQQKQQKQQTSTAAPAGVGVRHKPRTTKRLHPTPTTTTADSKQLSDNDGDGAVKSSITAPTALFLTDKPPRAGRRSSNNKKGISSRSSSSSASGAKEDDGTCVGVQTPVLVHLLRARFSSCTTIQFAGGTFLIYPLLPSNVNSRRLEASEAMRSHNFAADDILVDMAHNDGDDENNEEDEGGKEEDEEEEGKRRKVQANDPSVSLSQGVVLVVAMSQPDREDGAIANLLQIFMNILVREELRSKYVTDQVLRMEHRIHAWEMGSDGDGKDAGAVKHDASPCHGLRGGKRLSTSNMFAALLKDAELSLCKEISLLAQHITAAKINGKKDDGTVVPAFSPATHPPHTQRGGVGNTGSNKQKNISNIGNSISSAGGSNNSSGNVSSAASNQGGVPELLVRGLFSVPVASILGHPRPVPYHASAYVRQNPNYIMTLEDPCFVERLAKPYIEAVGWRASQLLPLSTIHTVLGTLPLPWRVGGLYRALELSLTGAIHQRQGMKQQQQLSLSAGSNSNFRLGWVRTEESFTMEGSNAFSLEDQNFRLDCDALIVEAVEFLRLSGVLAIDAEISVVFTHSDLLPEAGIARWSGQKKCRADASCPLPAMKIPPTTTNMPSHQDYSLLKPKPPLPVAPASMIGLLVFEAMRSSGITAPGSSGDLKSPLFSSDDFAEASVSAQTLTMMTSTSSSPPVFPSNNMGGSDIPQLEVYCAWGNACTICEELASTPYAWRVGNSPVRLSFPFLAPAVADAAARRGRQGVRLIDPECCRLMADQRPWFTRPSKFATPAALADGSPVQVYRHLTRGYGEGAGQKVKGAMEDNDGRSLVCCAAELGGYTKQNIPTNNEKFTAITPGGIPAMAREWLAKNCSAIGSRLAEAMKQRQALEENAKKLTEQRRAAVAAAAGGETTAVFTSASGSNSRAQYSLSATQRYHKRVSCSPKSVPGVTGVVLPLSPISLTPSHESSSSFRHHRLAGDGHVCAVTRLISTERVVPFEALMQFVFHHAVALLWGKPGIGVETLLYLLECNLRRLRPFLVHYAYIQQLTNATGISSDTASCSSAQLVRSVSTHSGLNSFNAFQAHPSSLSNSNIRDREKGKKKSKKEEEALSDLEQQLLDSYAVFTELSLMDLLKKLNGMTVEVVPTRLLLHTVVNAFADVLLIGRGHNAGSSRSSRSSSSSSIDDDDDDAVG</sequence>
<feature type="region of interest" description="Disordered" evidence="2">
    <location>
        <begin position="1222"/>
        <end position="1243"/>
    </location>
</feature>
<feature type="compositionally biased region" description="Acidic residues" evidence="2">
    <location>
        <begin position="1319"/>
        <end position="1328"/>
    </location>
</feature>
<dbReference type="EMBL" id="AAHK01000017">
    <property type="protein sequence ID" value="EAN99508.1"/>
    <property type="molecule type" value="Genomic_DNA"/>
</dbReference>
<dbReference type="OMA" id="FEVYCAW"/>
<feature type="region of interest" description="Disordered" evidence="2">
    <location>
        <begin position="478"/>
        <end position="531"/>
    </location>
</feature>
<feature type="region of interest" description="Disordered" evidence="2">
    <location>
        <begin position="313"/>
        <end position="346"/>
    </location>
</feature>
<feature type="compositionally biased region" description="Low complexity" evidence="2">
    <location>
        <begin position="225"/>
        <end position="240"/>
    </location>
</feature>
<feature type="region of interest" description="Disordered" evidence="2">
    <location>
        <begin position="1304"/>
        <end position="1328"/>
    </location>
</feature>
<accession>Q4E3Z3</accession>
<feature type="compositionally biased region" description="Basic and acidic residues" evidence="2">
    <location>
        <begin position="1229"/>
        <end position="1243"/>
    </location>
</feature>
<comment type="caution">
    <text evidence="3">The sequence shown here is derived from an EMBL/GenBank/DDBJ whole genome shotgun (WGS) entry which is preliminary data.</text>
</comment>
<dbReference type="PaxDb" id="353153-Q4E3Z3"/>
<name>Q4E3Z3_TRYCC</name>
<feature type="region of interest" description="Disordered" evidence="2">
    <location>
        <begin position="134"/>
        <end position="248"/>
    </location>
</feature>
<keyword evidence="4" id="KW-1185">Reference proteome</keyword>